<feature type="chain" id="PRO_5020893752" evidence="2">
    <location>
        <begin position="22"/>
        <end position="132"/>
    </location>
</feature>
<dbReference type="OrthoDB" id="5414547at2759"/>
<evidence type="ECO:0000313" key="4">
    <source>
        <dbReference type="Proteomes" id="UP000308549"/>
    </source>
</evidence>
<accession>A0A4U0U1W0</accession>
<dbReference type="EMBL" id="NAJL01000016">
    <property type="protein sequence ID" value="TKA28930.1"/>
    <property type="molecule type" value="Genomic_DNA"/>
</dbReference>
<organism evidence="3 4">
    <name type="scientific">Salinomyces thailandicus</name>
    <dbReference type="NCBI Taxonomy" id="706561"/>
    <lineage>
        <taxon>Eukaryota</taxon>
        <taxon>Fungi</taxon>
        <taxon>Dikarya</taxon>
        <taxon>Ascomycota</taxon>
        <taxon>Pezizomycotina</taxon>
        <taxon>Dothideomycetes</taxon>
        <taxon>Dothideomycetidae</taxon>
        <taxon>Mycosphaerellales</taxon>
        <taxon>Teratosphaeriaceae</taxon>
        <taxon>Salinomyces</taxon>
    </lineage>
</organism>
<evidence type="ECO:0000256" key="2">
    <source>
        <dbReference type="SAM" id="SignalP"/>
    </source>
</evidence>
<evidence type="ECO:0000256" key="1">
    <source>
        <dbReference type="SAM" id="MobiDB-lite"/>
    </source>
</evidence>
<keyword evidence="2" id="KW-0732">Signal</keyword>
<dbReference type="AlphaFoldDB" id="A0A4U0U1W0"/>
<sequence length="132" mass="14242">MLGLTLIAALAEVCRIAGVTAGLEEVGHVEVEKVLARFAREGWEDSDAVDHDSSGIREDKGEVISRHHEVPVGDEPSETVVKETASPAEDTTSNLQPPRTAYKRHPTADTARATKKKRKKGNAIDDLFGGLD</sequence>
<evidence type="ECO:0000313" key="3">
    <source>
        <dbReference type="EMBL" id="TKA28930.1"/>
    </source>
</evidence>
<reference evidence="3 4" key="1">
    <citation type="submission" date="2017-03" db="EMBL/GenBank/DDBJ databases">
        <title>Genomes of endolithic fungi from Antarctica.</title>
        <authorList>
            <person name="Coleine C."/>
            <person name="Masonjones S."/>
            <person name="Stajich J.E."/>
        </authorList>
    </citation>
    <scope>NUCLEOTIDE SEQUENCE [LARGE SCALE GENOMIC DNA]</scope>
    <source>
        <strain evidence="3 4">CCFEE 6315</strain>
    </source>
</reference>
<protein>
    <submittedName>
        <fullName evidence="3">Uncharacterized protein</fullName>
    </submittedName>
</protein>
<comment type="caution">
    <text evidence="3">The sequence shown here is derived from an EMBL/GenBank/DDBJ whole genome shotgun (WGS) entry which is preliminary data.</text>
</comment>
<keyword evidence="4" id="KW-1185">Reference proteome</keyword>
<name>A0A4U0U1W0_9PEZI</name>
<dbReference type="Proteomes" id="UP000308549">
    <property type="component" value="Unassembled WGS sequence"/>
</dbReference>
<feature type="region of interest" description="Disordered" evidence="1">
    <location>
        <begin position="44"/>
        <end position="132"/>
    </location>
</feature>
<proteinExistence type="predicted"/>
<feature type="compositionally biased region" description="Basic and acidic residues" evidence="1">
    <location>
        <begin position="44"/>
        <end position="71"/>
    </location>
</feature>
<gene>
    <name evidence="3" type="ORF">B0A50_03341</name>
</gene>
<feature type="signal peptide" evidence="2">
    <location>
        <begin position="1"/>
        <end position="21"/>
    </location>
</feature>